<keyword evidence="3" id="KW-1185">Reference proteome</keyword>
<evidence type="ECO:0000313" key="3">
    <source>
        <dbReference type="Proteomes" id="UP000007148"/>
    </source>
</evidence>
<dbReference type="HOGENOM" id="CLU_669238_0_0_1"/>
<gene>
    <name evidence="2" type="ORF">PIIN_10713</name>
</gene>
<feature type="region of interest" description="Disordered" evidence="1">
    <location>
        <begin position="201"/>
        <end position="308"/>
    </location>
</feature>
<evidence type="ECO:0000313" key="2">
    <source>
        <dbReference type="EMBL" id="CCA76725.1"/>
    </source>
</evidence>
<dbReference type="InParanoid" id="G4TZI2"/>
<feature type="compositionally biased region" description="Low complexity" evidence="1">
    <location>
        <begin position="216"/>
        <end position="232"/>
    </location>
</feature>
<accession>G4TZI2</accession>
<comment type="caution">
    <text evidence="2">The sequence shown here is derived from an EMBL/GenBank/DDBJ whole genome shotgun (WGS) entry which is preliminary data.</text>
</comment>
<evidence type="ECO:0008006" key="4">
    <source>
        <dbReference type="Google" id="ProtNLM"/>
    </source>
</evidence>
<name>G4TZI2_SERID</name>
<feature type="compositionally biased region" description="Acidic residues" evidence="1">
    <location>
        <begin position="123"/>
        <end position="150"/>
    </location>
</feature>
<feature type="region of interest" description="Disordered" evidence="1">
    <location>
        <begin position="101"/>
        <end position="157"/>
    </location>
</feature>
<dbReference type="EMBL" id="CAFZ01000948">
    <property type="protein sequence ID" value="CCA76725.1"/>
    <property type="molecule type" value="Genomic_DNA"/>
</dbReference>
<feature type="compositionally biased region" description="Polar residues" evidence="1">
    <location>
        <begin position="265"/>
        <end position="292"/>
    </location>
</feature>
<dbReference type="AlphaFoldDB" id="G4TZI2"/>
<dbReference type="Proteomes" id="UP000007148">
    <property type="component" value="Unassembled WGS sequence"/>
</dbReference>
<evidence type="ECO:0000256" key="1">
    <source>
        <dbReference type="SAM" id="MobiDB-lite"/>
    </source>
</evidence>
<reference evidence="2 3" key="1">
    <citation type="journal article" date="2011" name="PLoS Pathog.">
        <title>Endophytic Life Strategies Decoded by Genome and Transcriptome Analyses of the Mutualistic Root Symbiont Piriformospora indica.</title>
        <authorList>
            <person name="Zuccaro A."/>
            <person name="Lahrmann U."/>
            <person name="Guldener U."/>
            <person name="Langen G."/>
            <person name="Pfiffi S."/>
            <person name="Biedenkopf D."/>
            <person name="Wong P."/>
            <person name="Samans B."/>
            <person name="Grimm C."/>
            <person name="Basiewicz M."/>
            <person name="Murat C."/>
            <person name="Martin F."/>
            <person name="Kogel K.H."/>
        </authorList>
    </citation>
    <scope>NUCLEOTIDE SEQUENCE [LARGE SCALE GENOMIC DNA]</scope>
    <source>
        <strain evidence="2 3">DSM 11827</strain>
    </source>
</reference>
<sequence length="411" mass="43884">MAESNPDMASLLNEDIFLPLDLELLGNIELPTELDLAAELFSLGNTSLAGENSLASIESPGDSHLPGDLYLPDLSYGQDFSFLIPGDWNSIVGDQQATGFTADDNSSVCPTDLNGYSVPPSEVGEDDGENDVAENGEEESEEEELEEDDEPIRPRSVIPLPRRAVDEHARALWDVWGLRPRRARPVVETADEVLAHSNASLESRHASFSCESDPTSASQSASTSASAARLASGIYLKDNGHGPHKVGNRDVAIKSNSPAKGKGKANQTRAPKARGSSQVSAPLAKSSGTGRSKAQVKTEPVKGPNGYADPTGILHRLREGIQAGDIDAAFFPADQAVRIENNRYTCQVKGDLTATGRAVWQGTNSAACGVSFTSDESYKRHIIASHLGVHRGSGELKERIGKFVVLLTICR</sequence>
<proteinExistence type="predicted"/>
<protein>
    <recommendedName>
        <fullName evidence="4">C2H2-type domain-containing protein</fullName>
    </recommendedName>
</protein>
<organism evidence="2 3">
    <name type="scientific">Serendipita indica (strain DSM 11827)</name>
    <name type="common">Root endophyte fungus</name>
    <name type="synonym">Piriformospora indica</name>
    <dbReference type="NCBI Taxonomy" id="1109443"/>
    <lineage>
        <taxon>Eukaryota</taxon>
        <taxon>Fungi</taxon>
        <taxon>Dikarya</taxon>
        <taxon>Basidiomycota</taxon>
        <taxon>Agaricomycotina</taxon>
        <taxon>Agaricomycetes</taxon>
        <taxon>Sebacinales</taxon>
        <taxon>Serendipitaceae</taxon>
        <taxon>Serendipita</taxon>
    </lineage>
</organism>